<reference evidence="2 3" key="1">
    <citation type="submission" date="2019-05" db="EMBL/GenBank/DDBJ databases">
        <title>Mikania micrantha, genome provides insights into the molecular mechanism of rapid growth.</title>
        <authorList>
            <person name="Liu B."/>
        </authorList>
    </citation>
    <scope>NUCLEOTIDE SEQUENCE [LARGE SCALE GENOMIC DNA]</scope>
    <source>
        <strain evidence="2">NLD-2019</strain>
        <tissue evidence="2">Leaf</tissue>
    </source>
</reference>
<dbReference type="SMART" id="SM00256">
    <property type="entry name" value="FBOX"/>
    <property type="match status" value="2"/>
</dbReference>
<dbReference type="InterPro" id="IPR032675">
    <property type="entry name" value="LRR_dom_sf"/>
</dbReference>
<dbReference type="AlphaFoldDB" id="A0A5N6LHA3"/>
<accession>A0A5N6LHA3</accession>
<dbReference type="Proteomes" id="UP000326396">
    <property type="component" value="Unassembled WGS sequence"/>
</dbReference>
<name>A0A5N6LHA3_9ASTR</name>
<dbReference type="InterPro" id="IPR006553">
    <property type="entry name" value="Leu-rich_rpt_Cys-con_subtyp"/>
</dbReference>
<dbReference type="Pfam" id="PF24758">
    <property type="entry name" value="LRR_At5g56370"/>
    <property type="match status" value="1"/>
</dbReference>
<organism evidence="2 3">
    <name type="scientific">Mikania micrantha</name>
    <name type="common">bitter vine</name>
    <dbReference type="NCBI Taxonomy" id="192012"/>
    <lineage>
        <taxon>Eukaryota</taxon>
        <taxon>Viridiplantae</taxon>
        <taxon>Streptophyta</taxon>
        <taxon>Embryophyta</taxon>
        <taxon>Tracheophyta</taxon>
        <taxon>Spermatophyta</taxon>
        <taxon>Magnoliopsida</taxon>
        <taxon>eudicotyledons</taxon>
        <taxon>Gunneridae</taxon>
        <taxon>Pentapetalae</taxon>
        <taxon>asterids</taxon>
        <taxon>campanulids</taxon>
        <taxon>Asterales</taxon>
        <taxon>Asteraceae</taxon>
        <taxon>Asteroideae</taxon>
        <taxon>Heliantheae alliance</taxon>
        <taxon>Eupatorieae</taxon>
        <taxon>Mikania</taxon>
    </lineage>
</organism>
<dbReference type="SUPFAM" id="SSF81383">
    <property type="entry name" value="F-box domain"/>
    <property type="match status" value="2"/>
</dbReference>
<proteinExistence type="predicted"/>
<dbReference type="PROSITE" id="PS50181">
    <property type="entry name" value="FBOX"/>
    <property type="match status" value="2"/>
</dbReference>
<dbReference type="InterPro" id="IPR036047">
    <property type="entry name" value="F-box-like_dom_sf"/>
</dbReference>
<dbReference type="Gene3D" id="1.20.1280.50">
    <property type="match status" value="2"/>
</dbReference>
<evidence type="ECO:0000313" key="2">
    <source>
        <dbReference type="EMBL" id="KAD1586184.1"/>
    </source>
</evidence>
<keyword evidence="3" id="KW-1185">Reference proteome</keyword>
<dbReference type="PANTHER" id="PTHR38926:SF80">
    <property type="entry name" value="F-BOX DOMAIN, LEUCINE-RICH REPEAT DOMAIN SUPERFAMILY"/>
    <property type="match status" value="1"/>
</dbReference>
<dbReference type="Pfam" id="PF12937">
    <property type="entry name" value="F-box-like"/>
    <property type="match status" value="1"/>
</dbReference>
<dbReference type="SMART" id="SM00367">
    <property type="entry name" value="LRR_CC"/>
    <property type="match status" value="5"/>
</dbReference>
<protein>
    <recommendedName>
        <fullName evidence="1">F-box domain-containing protein</fullName>
    </recommendedName>
</protein>
<dbReference type="InterPro" id="IPR001810">
    <property type="entry name" value="F-box_dom"/>
</dbReference>
<gene>
    <name evidence="2" type="ORF">E3N88_42589</name>
</gene>
<evidence type="ECO:0000313" key="3">
    <source>
        <dbReference type="Proteomes" id="UP000326396"/>
    </source>
</evidence>
<dbReference type="PANTHER" id="PTHR38926">
    <property type="entry name" value="F-BOX DOMAIN CONTAINING PROTEIN, EXPRESSED"/>
    <property type="match status" value="1"/>
</dbReference>
<dbReference type="OrthoDB" id="2095648at2759"/>
<sequence>MATSDENILFTDLFNFHSSFMTFSRLNSNLRDSLLMLLLSYRENLAGRDRACLSFSHTSQSESGLEVVHTRNSSPYGIACLYSALLPEGKDMSGTIGYLLNQSSDEPSITTTGGLNRRGRAHFHIEFRLSLAPSGGVGCSPSNGVGPTDCERIRLWPLAVFLQEMMTLTSNLNPQERNWLDIPSDVMVSILNRTGIKDILENAQKVCTVWRKICKSPVMWRVINMNDLLQWASSPLAAKMICKHAIDRSQGQLVDLTLIFDYNAEVFLYAAERSHQLRRLELVCSNFSRGLISDALMNFPLLEELNLYACVVSKEEIETVGRYCPMLKTLKVNEKVTSFQMMRDTDEASLMRLNSVAIAIGQNLVGLRHLELIGNKMTNSGLQEILDNCHRLEKLDLRACFNIDITGDLGKKCSEQIKHLILPNDSLEGCPYYSEIVRKPFDDNDYGSFEDYDIDLYYDTIYDSLGGYIGHAGAAVSCKNIPMSNYARFGGYQQDGSWIRKMEEVTLGDYMNPQERNWLDIPSDVMVNILNRIGIVDILENAQKVCTVWRKICKNPLLWRVINMNDILQLTSSPFTANIICKNAIDRSQGQLVDFTFIYDSDADAQLFRYAVDRSSQLRRLEIVYCNLFRSVISDALMNLPLLEEVNFYLMEVSRKDIETLGRYCPMLKTLKVNEEVNWHVRYLAAGWKYLQSLHIEAASSDDVNSSNGLDDVALAIAQNLVGLRHLELIGNRMTNIGLQAILNHCQYLEKLDLRACFLIDITGDLEKKCFEQIKNLILPNDSLEGCPYYSLLVPQSFFDFGGYSFDQFEDYDMNHQDRNWLDIPSDVMENILNRIEPSSVERVINMNDLLQWVSRPLAEKMICKNAIDRSQGQLVDITFIYVSDFELFRYAVDRSSQLRRLEIVACKFFRSVFSDALMNLPLLEEVNFYLLNVSKKDTETLGRYCPMLKTLKVNERVFWHVMYLAAGWKYLRSLHIEAALSDDVNSSNGLDDMAIAIVQNLVGLRHLELIGNRMTNIGLQAILNHCQYLEKLDLRACFLIDITGDLEKKCFEQIKNLILPDDSLEGCPYYSVLVPQSLFEYDLDQFNAYDDDV</sequence>
<dbReference type="Pfam" id="PF00646">
    <property type="entry name" value="F-box"/>
    <property type="match status" value="1"/>
</dbReference>
<dbReference type="EMBL" id="SZYD01000648">
    <property type="protein sequence ID" value="KAD1586184.1"/>
    <property type="molecule type" value="Genomic_DNA"/>
</dbReference>
<dbReference type="Gene3D" id="3.80.10.10">
    <property type="entry name" value="Ribonuclease Inhibitor"/>
    <property type="match status" value="3"/>
</dbReference>
<feature type="domain" description="F-box" evidence="1">
    <location>
        <begin position="176"/>
        <end position="223"/>
    </location>
</feature>
<dbReference type="InterPro" id="IPR055411">
    <property type="entry name" value="LRR_FXL15/At3g58940/PEG3-like"/>
</dbReference>
<evidence type="ECO:0000259" key="1">
    <source>
        <dbReference type="PROSITE" id="PS50181"/>
    </source>
</evidence>
<feature type="domain" description="F-box" evidence="1">
    <location>
        <begin position="515"/>
        <end position="562"/>
    </location>
</feature>
<dbReference type="SUPFAM" id="SSF52047">
    <property type="entry name" value="RNI-like"/>
    <property type="match status" value="1"/>
</dbReference>
<comment type="caution">
    <text evidence="2">The sequence shown here is derived from an EMBL/GenBank/DDBJ whole genome shotgun (WGS) entry which is preliminary data.</text>
</comment>
<dbReference type="CDD" id="cd22164">
    <property type="entry name" value="F-box_AtSKIP19-like"/>
    <property type="match status" value="2"/>
</dbReference>